<dbReference type="STRING" id="299262.BWR18_06585"/>
<keyword evidence="1" id="KW-0732">Signal</keyword>
<name>A0A1P8N087_9RHOB</name>
<dbReference type="EMBL" id="CP019312">
    <property type="protein sequence ID" value="APX13737.1"/>
    <property type="molecule type" value="Genomic_DNA"/>
</dbReference>
<feature type="signal peptide" evidence="1">
    <location>
        <begin position="1"/>
        <end position="19"/>
    </location>
</feature>
<dbReference type="PROSITE" id="PS51257">
    <property type="entry name" value="PROKAR_LIPOPROTEIN"/>
    <property type="match status" value="1"/>
</dbReference>
<proteinExistence type="predicted"/>
<reference evidence="2 3" key="1">
    <citation type="submission" date="2017-01" db="EMBL/GenBank/DDBJ databases">
        <title>Complete genome of Tateyamaria omphalii DOK1-4 isolated from seawater in Dokdo.</title>
        <authorList>
            <person name="Kim J.H."/>
            <person name="Chi W.-J."/>
        </authorList>
    </citation>
    <scope>NUCLEOTIDE SEQUENCE [LARGE SCALE GENOMIC DNA]</scope>
    <source>
        <strain evidence="2 3">DOK1-4</strain>
    </source>
</reference>
<dbReference type="AlphaFoldDB" id="A0A1P8N087"/>
<dbReference type="Proteomes" id="UP000186336">
    <property type="component" value="Chromosome"/>
</dbReference>
<accession>A0A1P8N087</accession>
<evidence type="ECO:0000313" key="2">
    <source>
        <dbReference type="EMBL" id="APX13737.1"/>
    </source>
</evidence>
<sequence>MPKILPALLVATLTLSACATVRDSRVNPFNWFGGSRSEPVQPDPRAATNPLIPEQTRVGLFSNLREQADIYVGTPIDQVTDLVIERVPGGAIVRATGIVDEDRAYDVRLTTESDENVPVDGVLTYQMRAIHTDRPTRTLSQRVRTVTAARRLTDQELAEIRVIRVEGRRNAQSTTRR</sequence>
<evidence type="ECO:0000256" key="1">
    <source>
        <dbReference type="SAM" id="SignalP"/>
    </source>
</evidence>
<feature type="chain" id="PRO_5012659087" description="Lipoprotein" evidence="1">
    <location>
        <begin position="20"/>
        <end position="177"/>
    </location>
</feature>
<gene>
    <name evidence="2" type="ORF">BWR18_06585</name>
</gene>
<evidence type="ECO:0008006" key="4">
    <source>
        <dbReference type="Google" id="ProtNLM"/>
    </source>
</evidence>
<dbReference type="OrthoDB" id="7773807at2"/>
<organism evidence="2 3">
    <name type="scientific">Tateyamaria omphalii</name>
    <dbReference type="NCBI Taxonomy" id="299262"/>
    <lineage>
        <taxon>Bacteria</taxon>
        <taxon>Pseudomonadati</taxon>
        <taxon>Pseudomonadota</taxon>
        <taxon>Alphaproteobacteria</taxon>
        <taxon>Rhodobacterales</taxon>
        <taxon>Roseobacteraceae</taxon>
        <taxon>Tateyamaria</taxon>
    </lineage>
</organism>
<evidence type="ECO:0000313" key="3">
    <source>
        <dbReference type="Proteomes" id="UP000186336"/>
    </source>
</evidence>
<dbReference type="RefSeq" id="WP_076630167.1">
    <property type="nucleotide sequence ID" value="NZ_CP019312.1"/>
</dbReference>
<protein>
    <recommendedName>
        <fullName evidence="4">Lipoprotein</fullName>
    </recommendedName>
</protein>
<dbReference type="KEGG" id="tom:BWR18_06585"/>
<keyword evidence="3" id="KW-1185">Reference proteome</keyword>